<evidence type="ECO:0000313" key="2">
    <source>
        <dbReference type="Proteomes" id="UP000237608"/>
    </source>
</evidence>
<evidence type="ECO:0000313" key="1">
    <source>
        <dbReference type="EMBL" id="PQJ74430.1"/>
    </source>
</evidence>
<dbReference type="RefSeq" id="WP_105045579.1">
    <property type="nucleotide sequence ID" value="NZ_CP150662.1"/>
</dbReference>
<dbReference type="EMBL" id="MSCL01000001">
    <property type="protein sequence ID" value="PQJ74430.1"/>
    <property type="molecule type" value="Genomic_DNA"/>
</dbReference>
<protein>
    <submittedName>
        <fullName evidence="1">Uncharacterized protein</fullName>
    </submittedName>
</protein>
<organism evidence="1 2">
    <name type="scientific">Polaribacter gangjinensis</name>
    <dbReference type="NCBI Taxonomy" id="574710"/>
    <lineage>
        <taxon>Bacteria</taxon>
        <taxon>Pseudomonadati</taxon>
        <taxon>Bacteroidota</taxon>
        <taxon>Flavobacteriia</taxon>
        <taxon>Flavobacteriales</taxon>
        <taxon>Flavobacteriaceae</taxon>
    </lineage>
</organism>
<proteinExistence type="predicted"/>
<name>A0A2S7W9W5_9FLAO</name>
<sequence length="83" mass="9877">MKNKKNKITNLLKIGILFFGVSLLLWNCEKDEFTSHPNQSNLLSKLQSEFNPESFKKAIPYEFEVIWNNKNKIYHKNIIMNFL</sequence>
<keyword evidence="2" id="KW-1185">Reference proteome</keyword>
<accession>A0A2S7W9W5</accession>
<reference evidence="1 2" key="1">
    <citation type="submission" date="2016-12" db="EMBL/GenBank/DDBJ databases">
        <title>Trade-off between light-utilization and light-protection in marine flavobacteria.</title>
        <authorList>
            <person name="Kumagai Y."/>
            <person name="Yoshizawa S."/>
            <person name="Kogure K."/>
            <person name="Iwasaki W."/>
        </authorList>
    </citation>
    <scope>NUCLEOTIDE SEQUENCE [LARGE SCALE GENOMIC DNA]</scope>
    <source>
        <strain evidence="1 2">KCTC 22729</strain>
    </source>
</reference>
<dbReference type="Proteomes" id="UP000237608">
    <property type="component" value="Unassembled WGS sequence"/>
</dbReference>
<gene>
    <name evidence="1" type="ORF">BTO13_03720</name>
</gene>
<dbReference type="AlphaFoldDB" id="A0A2S7W9W5"/>
<comment type="caution">
    <text evidence="1">The sequence shown here is derived from an EMBL/GenBank/DDBJ whole genome shotgun (WGS) entry which is preliminary data.</text>
</comment>